<dbReference type="RefSeq" id="WP_188692029.1">
    <property type="nucleotide sequence ID" value="NZ_BMLS01000002.1"/>
</dbReference>
<proteinExistence type="predicted"/>
<evidence type="ECO:0000313" key="2">
    <source>
        <dbReference type="EMBL" id="GGO67115.1"/>
    </source>
</evidence>
<comment type="caution">
    <text evidence="2">The sequence shown here is derived from an EMBL/GenBank/DDBJ whole genome shotgun (WGS) entry which is preliminary data.</text>
</comment>
<sequence>MKGNLWLGIGILLVLGWLTFDYLGPQSSAETAFVQETATRENASNRSKTETPAPNPFVIAGQEDSAEQQIKAINSHRADDNQSGTIETSAGLSVREGKTDQAPTLTVNNADNRHRDAEMGDINMEAARRHLPEPLAGAFAQTRYRFANAKQINQLLENEAGRNKAFEQQVSEYIAQVAVTWGVTSYAVICSSAQCMLLTTQQKDFYLNSQLKDYSDDVAERFPLQLTFSSSSAPPKAGDALKVAFYLIQKSG</sequence>
<reference evidence="2" key="2">
    <citation type="submission" date="2020-09" db="EMBL/GenBank/DDBJ databases">
        <authorList>
            <person name="Sun Q."/>
            <person name="Zhou Y."/>
        </authorList>
    </citation>
    <scope>NUCLEOTIDE SEQUENCE</scope>
    <source>
        <strain evidence="2">CGMCC 1.7086</strain>
    </source>
</reference>
<reference evidence="2" key="1">
    <citation type="journal article" date="2014" name="Int. J. Syst. Evol. Microbiol.">
        <title>Complete genome sequence of Corynebacterium casei LMG S-19264T (=DSM 44701T), isolated from a smear-ripened cheese.</title>
        <authorList>
            <consortium name="US DOE Joint Genome Institute (JGI-PGF)"/>
            <person name="Walter F."/>
            <person name="Albersmeier A."/>
            <person name="Kalinowski J."/>
            <person name="Ruckert C."/>
        </authorList>
    </citation>
    <scope>NUCLEOTIDE SEQUENCE</scope>
    <source>
        <strain evidence="2">CGMCC 1.7086</strain>
    </source>
</reference>
<feature type="region of interest" description="Disordered" evidence="1">
    <location>
        <begin position="38"/>
        <end position="58"/>
    </location>
</feature>
<organism evidence="2 3">
    <name type="scientific">Bowmanella pacifica</name>
    <dbReference type="NCBI Taxonomy" id="502051"/>
    <lineage>
        <taxon>Bacteria</taxon>
        <taxon>Pseudomonadati</taxon>
        <taxon>Pseudomonadota</taxon>
        <taxon>Gammaproteobacteria</taxon>
        <taxon>Alteromonadales</taxon>
        <taxon>Alteromonadaceae</taxon>
        <taxon>Bowmanella</taxon>
    </lineage>
</organism>
<feature type="compositionally biased region" description="Polar residues" evidence="1">
    <location>
        <begin position="81"/>
        <end position="91"/>
    </location>
</feature>
<feature type="compositionally biased region" description="Polar residues" evidence="1">
    <location>
        <begin position="38"/>
        <end position="52"/>
    </location>
</feature>
<evidence type="ECO:0000256" key="1">
    <source>
        <dbReference type="SAM" id="MobiDB-lite"/>
    </source>
</evidence>
<protein>
    <submittedName>
        <fullName evidence="2">Uncharacterized protein</fullName>
    </submittedName>
</protein>
<dbReference type="Proteomes" id="UP000606935">
    <property type="component" value="Unassembled WGS sequence"/>
</dbReference>
<accession>A0A918DJ37</accession>
<evidence type="ECO:0000313" key="3">
    <source>
        <dbReference type="Proteomes" id="UP000606935"/>
    </source>
</evidence>
<gene>
    <name evidence="2" type="ORF">GCM10010982_12810</name>
</gene>
<feature type="region of interest" description="Disordered" evidence="1">
    <location>
        <begin position="74"/>
        <end position="99"/>
    </location>
</feature>
<name>A0A918DJ37_9ALTE</name>
<keyword evidence="3" id="KW-1185">Reference proteome</keyword>
<dbReference type="EMBL" id="BMLS01000002">
    <property type="protein sequence ID" value="GGO67115.1"/>
    <property type="molecule type" value="Genomic_DNA"/>
</dbReference>
<dbReference type="AlphaFoldDB" id="A0A918DJ37"/>